<dbReference type="EMBL" id="MNPL01014222">
    <property type="protein sequence ID" value="OQR71560.1"/>
    <property type="molecule type" value="Genomic_DNA"/>
</dbReference>
<feature type="region of interest" description="Disordered" evidence="1">
    <location>
        <begin position="89"/>
        <end position="171"/>
    </location>
</feature>
<proteinExistence type="predicted"/>
<organism evidence="2 3">
    <name type="scientific">Tropilaelaps mercedesae</name>
    <dbReference type="NCBI Taxonomy" id="418985"/>
    <lineage>
        <taxon>Eukaryota</taxon>
        <taxon>Metazoa</taxon>
        <taxon>Ecdysozoa</taxon>
        <taxon>Arthropoda</taxon>
        <taxon>Chelicerata</taxon>
        <taxon>Arachnida</taxon>
        <taxon>Acari</taxon>
        <taxon>Parasitiformes</taxon>
        <taxon>Mesostigmata</taxon>
        <taxon>Gamasina</taxon>
        <taxon>Dermanyssoidea</taxon>
        <taxon>Laelapidae</taxon>
        <taxon>Tropilaelaps</taxon>
    </lineage>
</organism>
<name>A0A1V9XDD0_9ACAR</name>
<comment type="caution">
    <text evidence="2">The sequence shown here is derived from an EMBL/GenBank/DDBJ whole genome shotgun (WGS) entry which is preliminary data.</text>
</comment>
<dbReference type="AlphaFoldDB" id="A0A1V9XDD0"/>
<gene>
    <name evidence="2" type="ORF">BIW11_01478</name>
</gene>
<accession>A0A1V9XDD0</accession>
<evidence type="ECO:0000256" key="1">
    <source>
        <dbReference type="SAM" id="MobiDB-lite"/>
    </source>
</evidence>
<feature type="non-terminal residue" evidence="2">
    <location>
        <position position="1"/>
    </location>
</feature>
<keyword evidence="3" id="KW-1185">Reference proteome</keyword>
<evidence type="ECO:0000313" key="3">
    <source>
        <dbReference type="Proteomes" id="UP000192247"/>
    </source>
</evidence>
<feature type="region of interest" description="Disordered" evidence="1">
    <location>
        <begin position="1"/>
        <end position="68"/>
    </location>
</feature>
<dbReference type="Proteomes" id="UP000192247">
    <property type="component" value="Unassembled WGS sequence"/>
</dbReference>
<reference evidence="2 3" key="1">
    <citation type="journal article" date="2017" name="Gigascience">
        <title>Draft genome of the honey bee ectoparasitic mite, Tropilaelaps mercedesae, is shaped by the parasitic life history.</title>
        <authorList>
            <person name="Dong X."/>
            <person name="Armstrong S.D."/>
            <person name="Xia D."/>
            <person name="Makepeace B.L."/>
            <person name="Darby A.C."/>
            <person name="Kadowaki T."/>
        </authorList>
    </citation>
    <scope>NUCLEOTIDE SEQUENCE [LARGE SCALE GENOMIC DNA]</scope>
    <source>
        <strain evidence="2">Wuxi-XJTLU</strain>
    </source>
</reference>
<evidence type="ECO:0000313" key="2">
    <source>
        <dbReference type="EMBL" id="OQR71560.1"/>
    </source>
</evidence>
<dbReference type="InParanoid" id="A0A1V9XDD0"/>
<feature type="compositionally biased region" description="Basic and acidic residues" evidence="1">
    <location>
        <begin position="1"/>
        <end position="13"/>
    </location>
</feature>
<feature type="non-terminal residue" evidence="2">
    <location>
        <position position="206"/>
    </location>
</feature>
<sequence length="206" mass="22308">DDFDLLDAHDRRSNSLQITRNRSPIAPPEQPSSLPLPVASQADSHIIKKKKKRKAPAPPPLDLAVGGATSVSGVGLHAGYYASAGVTESLGKQSSSSGGGSTQRRFKKKAPLPPRLERETGSSAQTEPISTVAEVSPCQQENPTEPPAESMTPSGSPRLNDLSRIDEDTESDFEYVLKRSDSKERLSHGRNVSSIRQKIRIYLQLQ</sequence>
<protein>
    <submittedName>
        <fullName evidence="2">Uncharacterized protein</fullName>
    </submittedName>
</protein>